<organism evidence="2 3">
    <name type="scientific">Thermanaerosceptrum fracticalcis</name>
    <dbReference type="NCBI Taxonomy" id="1712410"/>
    <lineage>
        <taxon>Bacteria</taxon>
        <taxon>Bacillati</taxon>
        <taxon>Bacillota</taxon>
        <taxon>Clostridia</taxon>
        <taxon>Eubacteriales</taxon>
        <taxon>Peptococcaceae</taxon>
        <taxon>Thermanaerosceptrum</taxon>
    </lineage>
</organism>
<dbReference type="PANTHER" id="PTHR42731">
    <property type="entry name" value="SLL1084 PROTEIN"/>
    <property type="match status" value="1"/>
</dbReference>
<dbReference type="SFLD" id="SFLDS00029">
    <property type="entry name" value="Radical_SAM"/>
    <property type="match status" value="1"/>
</dbReference>
<gene>
    <name evidence="2" type="ORF">BR63_01210</name>
</gene>
<dbReference type="SUPFAM" id="SSF102114">
    <property type="entry name" value="Radical SAM enzymes"/>
    <property type="match status" value="1"/>
</dbReference>
<dbReference type="Gene3D" id="3.80.30.20">
    <property type="entry name" value="tm_1862 like domain"/>
    <property type="match status" value="1"/>
</dbReference>
<evidence type="ECO:0000259" key="1">
    <source>
        <dbReference type="PROSITE" id="PS51918"/>
    </source>
</evidence>
<dbReference type="Proteomes" id="UP000515847">
    <property type="component" value="Chromosome"/>
</dbReference>
<dbReference type="InterPro" id="IPR006638">
    <property type="entry name" value="Elp3/MiaA/NifB-like_rSAM"/>
</dbReference>
<proteinExistence type="predicted"/>
<dbReference type="GO" id="GO:0003824">
    <property type="term" value="F:catalytic activity"/>
    <property type="evidence" value="ECO:0007669"/>
    <property type="project" value="InterPro"/>
</dbReference>
<accession>A0A7G6DZ07</accession>
<dbReference type="CDD" id="cd01335">
    <property type="entry name" value="Radical_SAM"/>
    <property type="match status" value="1"/>
</dbReference>
<evidence type="ECO:0000313" key="3">
    <source>
        <dbReference type="Proteomes" id="UP000515847"/>
    </source>
</evidence>
<dbReference type="GO" id="GO:0051536">
    <property type="term" value="F:iron-sulfur cluster binding"/>
    <property type="evidence" value="ECO:0007669"/>
    <property type="project" value="InterPro"/>
</dbReference>
<dbReference type="OrthoDB" id="9806827at2"/>
<dbReference type="PANTHER" id="PTHR42731:SF1">
    <property type="entry name" value="RADICAL SAM DOMAIN PROTEIN"/>
    <property type="match status" value="1"/>
</dbReference>
<dbReference type="InterPro" id="IPR058240">
    <property type="entry name" value="rSAM_sf"/>
</dbReference>
<dbReference type="InterPro" id="IPR045784">
    <property type="entry name" value="Radical_SAM_N2"/>
</dbReference>
<feature type="domain" description="Radical SAM core" evidence="1">
    <location>
        <begin position="264"/>
        <end position="508"/>
    </location>
</feature>
<protein>
    <submittedName>
        <fullName evidence="2">TIGR03960 family B12-binding radical SAM protein</fullName>
    </submittedName>
</protein>
<dbReference type="NCBIfam" id="TIGR03960">
    <property type="entry name" value="rSAM_fuse_unch"/>
    <property type="match status" value="1"/>
</dbReference>
<name>A0A7G6DZ07_THEFR</name>
<dbReference type="InterPro" id="IPR023404">
    <property type="entry name" value="rSAM_horseshoe"/>
</dbReference>
<dbReference type="Pfam" id="PF04055">
    <property type="entry name" value="Radical_SAM"/>
    <property type="match status" value="1"/>
</dbReference>
<sequence>MVLRRQLILNQLRQVLEGEILPKVIKPLRYVGNEHNVVKKNWDTVKLRTLFAFPDLYEVGMSHLGLRILYHLVNEQPDYLMERTFAPWTDMEKELRERNIPLFGLESYRPLRDYDCIGFTLQYEMSYTNILNMLDLGGIPLKAEERDDSYPLIMAGGPCAYNPEPLADFFDFFVIGEGEEVILEIFELITRHREVRQGRQEKKVLLKELAQIQGVYVPVFYEPRYGDDGKLQEIRVKEPGVAPRIVKRVVKDLDEAYFPEKPLVPYMEVVHDRIMLEVLRGCSRGCRFCQAGMIYRPVRERSKEVLSRQAEKLVETTGYNEISLTSLSTSDYTCVEPLLQELLDKYQKESIGVSLPSLRVDSFSMNLAQEVQRVRKTGLTFAPEAGTQRLRDVINKGVTEENLLKVAATAFEAGWSQIKLYFMIGLPTETFEDIEGIAILAKKVLDIGLSITKSQGRHKSPKVTISVSSFVPKAHTPFQWEAQDKLELLKEKQQFLKSKISDKRITYNYHDASLSLLEAVFAKGDRRMGRVLEEAWRQGCKFDSWSEHFRFAAWMQVFEKLGIKVEDIANVPFSYDDVLPWDHIDMGVTKKYLWLEREKAYQTATTGDCRFQHCTVCGICQDLDVAMILRKGGKVDVTAR</sequence>
<dbReference type="InterPro" id="IPR007197">
    <property type="entry name" value="rSAM"/>
</dbReference>
<dbReference type="SFLD" id="SFLDG01082">
    <property type="entry name" value="B12-binding_domain_containing"/>
    <property type="match status" value="1"/>
</dbReference>
<reference evidence="2 3" key="1">
    <citation type="journal article" date="2019" name="Front. Microbiol.">
        <title>Thermoanaerosceptrum fracticalcis gen. nov. sp. nov., a Novel Fumarate-Fermenting Microorganism From a Deep Fractured Carbonate Aquifer of the US Great Basin.</title>
        <authorList>
            <person name="Hamilton-Brehm S.D."/>
            <person name="Stewart L.E."/>
            <person name="Zavarin M."/>
            <person name="Caldwell M."/>
            <person name="Lawson P.A."/>
            <person name="Onstott T.C."/>
            <person name="Grzymski J."/>
            <person name="Neveux I."/>
            <person name="Lollar B.S."/>
            <person name="Russell C.E."/>
            <person name="Moser D.P."/>
        </authorList>
    </citation>
    <scope>NUCLEOTIDE SEQUENCE [LARGE SCALE GENOMIC DNA]</scope>
    <source>
        <strain evidence="2 3">DRI-13</strain>
    </source>
</reference>
<dbReference type="Pfam" id="PF19864">
    <property type="entry name" value="Radical_SAM_N2"/>
    <property type="match status" value="1"/>
</dbReference>
<dbReference type="AlphaFoldDB" id="A0A7G6DZ07"/>
<evidence type="ECO:0000313" key="2">
    <source>
        <dbReference type="EMBL" id="QNB45061.1"/>
    </source>
</evidence>
<keyword evidence="3" id="KW-1185">Reference proteome</keyword>
<dbReference type="PROSITE" id="PS51918">
    <property type="entry name" value="RADICAL_SAM"/>
    <property type="match status" value="1"/>
</dbReference>
<dbReference type="KEGG" id="tfr:BR63_01210"/>
<dbReference type="RefSeq" id="WP_051965840.1">
    <property type="nucleotide sequence ID" value="NZ_CP045798.1"/>
</dbReference>
<dbReference type="EMBL" id="CP045798">
    <property type="protein sequence ID" value="QNB45061.1"/>
    <property type="molecule type" value="Genomic_DNA"/>
</dbReference>
<dbReference type="InterPro" id="IPR023862">
    <property type="entry name" value="CHP03960_rSAM"/>
</dbReference>
<dbReference type="SMART" id="SM00729">
    <property type="entry name" value="Elp3"/>
    <property type="match status" value="1"/>
</dbReference>